<dbReference type="EMBL" id="PEZZ01000034">
    <property type="protein sequence ID" value="PIS04868.1"/>
    <property type="molecule type" value="Genomic_DNA"/>
</dbReference>
<name>A0A2H0W0K1_9BACT</name>
<dbReference type="Pfam" id="PF18895">
    <property type="entry name" value="T4SS_pilin"/>
    <property type="match status" value="1"/>
</dbReference>
<evidence type="ECO:0000313" key="2">
    <source>
        <dbReference type="EMBL" id="PIS04868.1"/>
    </source>
</evidence>
<comment type="caution">
    <text evidence="2">The sequence shown here is derived from an EMBL/GenBank/DDBJ whole genome shotgun (WGS) entry which is preliminary data.</text>
</comment>
<organism evidence="2 3">
    <name type="scientific">Candidatus Buchananbacteria bacterium CG10_big_fil_rev_8_21_14_0_10_42_9</name>
    <dbReference type="NCBI Taxonomy" id="1974526"/>
    <lineage>
        <taxon>Bacteria</taxon>
        <taxon>Candidatus Buchananiibacteriota</taxon>
    </lineage>
</organism>
<keyword evidence="1" id="KW-0472">Membrane</keyword>
<proteinExistence type="predicted"/>
<protein>
    <submittedName>
        <fullName evidence="2">Uncharacterized protein</fullName>
    </submittedName>
</protein>
<gene>
    <name evidence="2" type="ORF">COT81_04405</name>
</gene>
<keyword evidence="1" id="KW-1133">Transmembrane helix</keyword>
<keyword evidence="1" id="KW-0812">Transmembrane</keyword>
<evidence type="ECO:0000313" key="3">
    <source>
        <dbReference type="Proteomes" id="UP000230935"/>
    </source>
</evidence>
<feature type="transmembrane region" description="Helical" evidence="1">
    <location>
        <begin position="108"/>
        <end position="129"/>
    </location>
</feature>
<dbReference type="AlphaFoldDB" id="A0A2H0W0K1"/>
<evidence type="ECO:0000256" key="1">
    <source>
        <dbReference type="SAM" id="Phobius"/>
    </source>
</evidence>
<sequence>MYRKNLTILFAIALIFSFTLGRHALAENIFGNALDLISKSDIGVGTDITSENAEARAARLIGGAITTFISVLGVFFVILAVYAGFVWMNARGRDEEVQRAKDILRTAIIGLIIILLAYSITNFIVSGIYSSVTESTQG</sequence>
<reference evidence="3" key="1">
    <citation type="submission" date="2017-09" db="EMBL/GenBank/DDBJ databases">
        <title>Depth-based differentiation of microbial function through sediment-hosted aquifers and enrichment of novel symbionts in the deep terrestrial subsurface.</title>
        <authorList>
            <person name="Probst A.J."/>
            <person name="Ladd B."/>
            <person name="Jarett J.K."/>
            <person name="Geller-Mcgrath D.E."/>
            <person name="Sieber C.M.K."/>
            <person name="Emerson J.B."/>
            <person name="Anantharaman K."/>
            <person name="Thomas B.C."/>
            <person name="Malmstrom R."/>
            <person name="Stieglmeier M."/>
            <person name="Klingl A."/>
            <person name="Woyke T."/>
            <person name="Ryan C.M."/>
            <person name="Banfield J.F."/>
        </authorList>
    </citation>
    <scope>NUCLEOTIDE SEQUENCE [LARGE SCALE GENOMIC DNA]</scope>
</reference>
<dbReference type="Proteomes" id="UP000230935">
    <property type="component" value="Unassembled WGS sequence"/>
</dbReference>
<accession>A0A2H0W0K1</accession>
<feature type="transmembrane region" description="Helical" evidence="1">
    <location>
        <begin position="60"/>
        <end position="87"/>
    </location>
</feature>
<dbReference type="InterPro" id="IPR043993">
    <property type="entry name" value="T4SS_pilin"/>
</dbReference>